<dbReference type="PRINTS" id="PR00077">
    <property type="entry name" value="GPDHDRGNASE"/>
</dbReference>
<dbReference type="SUPFAM" id="SSF48179">
    <property type="entry name" value="6-phosphogluconate dehydrogenase C-terminal domain-like"/>
    <property type="match status" value="1"/>
</dbReference>
<evidence type="ECO:0000256" key="8">
    <source>
        <dbReference type="ARBA" id="ARBA00023264"/>
    </source>
</evidence>
<keyword evidence="3 10" id="KW-0521">NADP</keyword>
<dbReference type="InterPro" id="IPR013328">
    <property type="entry name" value="6PGD_dom2"/>
</dbReference>
<keyword evidence="10" id="KW-0547">Nucleotide-binding</keyword>
<evidence type="ECO:0000256" key="12">
    <source>
        <dbReference type="RuleBase" id="RU000439"/>
    </source>
</evidence>
<keyword evidence="2 10" id="KW-0444">Lipid biosynthesis</keyword>
<feature type="domain" description="Glycerol-3-phosphate dehydrogenase NAD-dependent C-terminal" evidence="14">
    <location>
        <begin position="183"/>
        <end position="323"/>
    </location>
</feature>
<keyword evidence="6 10" id="KW-0443">Lipid metabolism</keyword>
<dbReference type="SUPFAM" id="SSF51735">
    <property type="entry name" value="NAD(P)-binding Rossmann-fold domains"/>
    <property type="match status" value="1"/>
</dbReference>
<evidence type="ECO:0000259" key="14">
    <source>
        <dbReference type="Pfam" id="PF07479"/>
    </source>
</evidence>
<feature type="binding site" evidence="10">
    <location>
        <position position="284"/>
    </location>
    <ligand>
        <name>NADPH</name>
        <dbReference type="ChEBI" id="CHEBI:57783"/>
    </ligand>
</feature>
<dbReference type="GO" id="GO:0047952">
    <property type="term" value="F:glycerol-3-phosphate dehydrogenase [NAD(P)+] activity"/>
    <property type="evidence" value="ECO:0007669"/>
    <property type="project" value="UniProtKB-EC"/>
</dbReference>
<dbReference type="NCBIfam" id="NF000942">
    <property type="entry name" value="PRK00094.1-4"/>
    <property type="match status" value="1"/>
</dbReference>
<feature type="binding site" evidence="10">
    <location>
        <position position="11"/>
    </location>
    <ligand>
        <name>NADPH</name>
        <dbReference type="ChEBI" id="CHEBI:57783"/>
    </ligand>
</feature>
<feature type="binding site" evidence="10">
    <location>
        <position position="194"/>
    </location>
    <ligand>
        <name>sn-glycerol 3-phosphate</name>
        <dbReference type="ChEBI" id="CHEBI:57597"/>
    </ligand>
</feature>
<comment type="catalytic activity">
    <reaction evidence="10 12">
        <text>sn-glycerol 3-phosphate + NADP(+) = dihydroxyacetone phosphate + NADPH + H(+)</text>
        <dbReference type="Rhea" id="RHEA:11096"/>
        <dbReference type="ChEBI" id="CHEBI:15378"/>
        <dbReference type="ChEBI" id="CHEBI:57597"/>
        <dbReference type="ChEBI" id="CHEBI:57642"/>
        <dbReference type="ChEBI" id="CHEBI:57783"/>
        <dbReference type="ChEBI" id="CHEBI:58349"/>
        <dbReference type="EC" id="1.1.1.94"/>
    </reaction>
</comment>
<dbReference type="NCBIfam" id="NF000941">
    <property type="entry name" value="PRK00094.1-3"/>
    <property type="match status" value="1"/>
</dbReference>
<comment type="pathway">
    <text evidence="10">Membrane lipid metabolism; glycerophospholipid metabolism.</text>
</comment>
<feature type="binding site" evidence="10">
    <location>
        <position position="282"/>
    </location>
    <ligand>
        <name>NADPH</name>
        <dbReference type="ChEBI" id="CHEBI:57783"/>
    </ligand>
</feature>
<comment type="catalytic activity">
    <reaction evidence="9">
        <text>6-phospho-D-gluconate + NADP(+) = D-ribulose 5-phosphate + CO2 + NADPH</text>
        <dbReference type="Rhea" id="RHEA:10116"/>
        <dbReference type="ChEBI" id="CHEBI:16526"/>
        <dbReference type="ChEBI" id="CHEBI:57783"/>
        <dbReference type="ChEBI" id="CHEBI:58121"/>
        <dbReference type="ChEBI" id="CHEBI:58349"/>
        <dbReference type="ChEBI" id="CHEBI:58759"/>
        <dbReference type="EC" id="1.1.1.44"/>
    </reaction>
</comment>
<comment type="caution">
    <text evidence="10">Lacks conserved residue(s) required for the propagation of feature annotation.</text>
</comment>
<dbReference type="InterPro" id="IPR011128">
    <property type="entry name" value="G3P_DH_NAD-dep_N"/>
</dbReference>
<evidence type="ECO:0000256" key="5">
    <source>
        <dbReference type="ARBA" id="ARBA00023027"/>
    </source>
</evidence>
<feature type="binding site" evidence="10">
    <location>
        <position position="48"/>
    </location>
    <ligand>
        <name>NADPH</name>
        <dbReference type="ChEBI" id="CHEBI:57783"/>
    </ligand>
</feature>
<dbReference type="InterPro" id="IPR006109">
    <property type="entry name" value="G3P_DH_NAD-dep_C"/>
</dbReference>
<evidence type="ECO:0000256" key="7">
    <source>
        <dbReference type="ARBA" id="ARBA00023209"/>
    </source>
</evidence>
<feature type="binding site" evidence="10">
    <location>
        <position position="143"/>
    </location>
    <ligand>
        <name>NADPH</name>
        <dbReference type="ChEBI" id="CHEBI:57783"/>
    </ligand>
</feature>
<keyword evidence="4 10" id="KW-0560">Oxidoreductase</keyword>
<evidence type="ECO:0000256" key="2">
    <source>
        <dbReference type="ARBA" id="ARBA00022516"/>
    </source>
</evidence>
<dbReference type="Gene3D" id="1.10.1040.10">
    <property type="entry name" value="N-(1-d-carboxylethyl)-l-norvaline Dehydrogenase, domain 2"/>
    <property type="match status" value="1"/>
</dbReference>
<evidence type="ECO:0000256" key="9">
    <source>
        <dbReference type="ARBA" id="ARBA00048640"/>
    </source>
</evidence>
<dbReference type="InterPro" id="IPR036291">
    <property type="entry name" value="NAD(P)-bd_dom_sf"/>
</dbReference>
<dbReference type="RefSeq" id="WP_377771288.1">
    <property type="nucleotide sequence ID" value="NZ_JBHUOQ010000001.1"/>
</dbReference>
<keyword evidence="8 10" id="KW-1208">Phospholipid metabolism</keyword>
<dbReference type="Proteomes" id="UP001597519">
    <property type="component" value="Unassembled WGS sequence"/>
</dbReference>
<dbReference type="InterPro" id="IPR006168">
    <property type="entry name" value="G3P_DH_NAD-dep"/>
</dbReference>
<evidence type="ECO:0000256" key="10">
    <source>
        <dbReference type="HAMAP-Rule" id="MF_00394"/>
    </source>
</evidence>
<dbReference type="Gene3D" id="3.40.50.720">
    <property type="entry name" value="NAD(P)-binding Rossmann-like Domain"/>
    <property type="match status" value="1"/>
</dbReference>
<organism evidence="15 16">
    <name type="scientific">Corticicoccus populi</name>
    <dbReference type="NCBI Taxonomy" id="1812821"/>
    <lineage>
        <taxon>Bacteria</taxon>
        <taxon>Bacillati</taxon>
        <taxon>Bacillota</taxon>
        <taxon>Bacilli</taxon>
        <taxon>Bacillales</taxon>
        <taxon>Staphylococcaceae</taxon>
        <taxon>Corticicoccus</taxon>
    </lineage>
</organism>
<evidence type="ECO:0000256" key="1">
    <source>
        <dbReference type="ARBA" id="ARBA00011009"/>
    </source>
</evidence>
<dbReference type="Pfam" id="PF01210">
    <property type="entry name" value="NAD_Gly3P_dh_N"/>
    <property type="match status" value="1"/>
</dbReference>
<dbReference type="NCBIfam" id="NF000940">
    <property type="entry name" value="PRK00094.1-2"/>
    <property type="match status" value="1"/>
</dbReference>
<keyword evidence="16" id="KW-1185">Reference proteome</keyword>
<feature type="binding site" evidence="10">
    <location>
        <position position="259"/>
    </location>
    <ligand>
        <name>sn-glycerol 3-phosphate</name>
        <dbReference type="ChEBI" id="CHEBI:57597"/>
    </ligand>
</feature>
<reference evidence="16" key="1">
    <citation type="journal article" date="2019" name="Int. J. Syst. Evol. Microbiol.">
        <title>The Global Catalogue of Microorganisms (GCM) 10K type strain sequencing project: providing services to taxonomists for standard genome sequencing and annotation.</title>
        <authorList>
            <consortium name="The Broad Institute Genomics Platform"/>
            <consortium name="The Broad Institute Genome Sequencing Center for Infectious Disease"/>
            <person name="Wu L."/>
            <person name="Ma J."/>
        </authorList>
    </citation>
    <scope>NUCLEOTIDE SEQUENCE [LARGE SCALE GENOMIC DNA]</scope>
    <source>
        <strain evidence="16">KCTC 33575</strain>
    </source>
</reference>
<dbReference type="EMBL" id="JBHUOQ010000001">
    <property type="protein sequence ID" value="MFD2829357.1"/>
    <property type="molecule type" value="Genomic_DNA"/>
</dbReference>
<evidence type="ECO:0000313" key="16">
    <source>
        <dbReference type="Proteomes" id="UP001597519"/>
    </source>
</evidence>
<comment type="caution">
    <text evidence="15">The sequence shown here is derived from an EMBL/GenBank/DDBJ whole genome shotgun (WGS) entry which is preliminary data.</text>
</comment>
<feature type="binding site" evidence="10">
    <location>
        <position position="108"/>
    </location>
    <ligand>
        <name>sn-glycerol 3-phosphate</name>
        <dbReference type="ChEBI" id="CHEBI:57597"/>
    </ligand>
</feature>
<feature type="binding site" evidence="10">
    <location>
        <position position="10"/>
    </location>
    <ligand>
        <name>NADPH</name>
        <dbReference type="ChEBI" id="CHEBI:57783"/>
    </ligand>
</feature>
<feature type="binding site" evidence="10">
    <location>
        <position position="258"/>
    </location>
    <ligand>
        <name>sn-glycerol 3-phosphate</name>
        <dbReference type="ChEBI" id="CHEBI:57597"/>
    </ligand>
</feature>
<dbReference type="PANTHER" id="PTHR11728:SF1">
    <property type="entry name" value="GLYCEROL-3-PHOSPHATE DEHYDROGENASE [NAD(+)] 2, CHLOROPLASTIC"/>
    <property type="match status" value="1"/>
</dbReference>
<evidence type="ECO:0000256" key="11">
    <source>
        <dbReference type="RuleBase" id="RU000437"/>
    </source>
</evidence>
<proteinExistence type="inferred from homology"/>
<feature type="binding site" evidence="10">
    <location>
        <position position="247"/>
    </location>
    <ligand>
        <name>sn-glycerol 3-phosphate</name>
        <dbReference type="ChEBI" id="CHEBI:57597"/>
    </ligand>
</feature>
<evidence type="ECO:0000256" key="6">
    <source>
        <dbReference type="ARBA" id="ARBA00023098"/>
    </source>
</evidence>
<keyword evidence="7 10" id="KW-0594">Phospholipid biosynthesis</keyword>
<feature type="binding site" evidence="10">
    <location>
        <position position="258"/>
    </location>
    <ligand>
        <name>NADPH</name>
        <dbReference type="ChEBI" id="CHEBI:57783"/>
    </ligand>
</feature>
<feature type="binding site" evidence="10">
    <location>
        <position position="108"/>
    </location>
    <ligand>
        <name>NADPH</name>
        <dbReference type="ChEBI" id="CHEBI:57783"/>
    </ligand>
</feature>
<dbReference type="InterPro" id="IPR008927">
    <property type="entry name" value="6-PGluconate_DH-like_C_sf"/>
</dbReference>
<comment type="function">
    <text evidence="10">Catalyzes the reduction of the glycolytic intermediate dihydroxyacetone phosphate (DHAP) to sn-glycerol 3-phosphate (G3P), the key precursor for phospholipid synthesis.</text>
</comment>
<name>A0ABW5WSL6_9STAP</name>
<evidence type="ECO:0000259" key="13">
    <source>
        <dbReference type="Pfam" id="PF01210"/>
    </source>
</evidence>
<comment type="similarity">
    <text evidence="1 10 11">Belongs to the NAD-dependent glycerol-3-phosphate dehydrogenase family.</text>
</comment>
<comment type="subcellular location">
    <subcellularLocation>
        <location evidence="10">Cytoplasm</location>
    </subcellularLocation>
</comment>
<accession>A0ABW5WSL6</accession>
<keyword evidence="10" id="KW-0963">Cytoplasm</keyword>
<dbReference type="PIRSF" id="PIRSF000114">
    <property type="entry name" value="Glycerol-3-P_dh"/>
    <property type="match status" value="1"/>
</dbReference>
<feature type="binding site" evidence="10">
    <location>
        <position position="31"/>
    </location>
    <ligand>
        <name>NADPH</name>
        <dbReference type="ChEBI" id="CHEBI:57783"/>
    </ligand>
</feature>
<protein>
    <recommendedName>
        <fullName evidence="10">Glycerol-3-phosphate dehydrogenase [NAD(P)+]</fullName>
        <ecNumber evidence="10">1.1.1.94</ecNumber>
    </recommendedName>
    <alternativeName>
        <fullName evidence="10">NAD(P)(+)-dependent glycerol-3-phosphate dehydrogenase</fullName>
    </alternativeName>
    <alternativeName>
        <fullName evidence="10">NAD(P)H-dependent dihydroxyacetone-phosphate reductase</fullName>
    </alternativeName>
</protein>
<feature type="binding site" evidence="10">
    <location>
        <position position="139"/>
    </location>
    <ligand>
        <name>sn-glycerol 3-phosphate</name>
        <dbReference type="ChEBI" id="CHEBI:57597"/>
    </ligand>
</feature>
<feature type="active site" description="Proton acceptor" evidence="10">
    <location>
        <position position="194"/>
    </location>
</feature>
<dbReference type="PANTHER" id="PTHR11728">
    <property type="entry name" value="GLYCEROL-3-PHOSPHATE DEHYDROGENASE"/>
    <property type="match status" value="1"/>
</dbReference>
<comment type="catalytic activity">
    <reaction evidence="10">
        <text>sn-glycerol 3-phosphate + NAD(+) = dihydroxyacetone phosphate + NADH + H(+)</text>
        <dbReference type="Rhea" id="RHEA:11092"/>
        <dbReference type="ChEBI" id="CHEBI:15378"/>
        <dbReference type="ChEBI" id="CHEBI:57540"/>
        <dbReference type="ChEBI" id="CHEBI:57597"/>
        <dbReference type="ChEBI" id="CHEBI:57642"/>
        <dbReference type="ChEBI" id="CHEBI:57945"/>
        <dbReference type="EC" id="1.1.1.94"/>
    </reaction>
</comment>
<feature type="binding site" evidence="10">
    <location>
        <position position="141"/>
    </location>
    <ligand>
        <name>sn-glycerol 3-phosphate</name>
        <dbReference type="ChEBI" id="CHEBI:57597"/>
    </ligand>
</feature>
<dbReference type="HAMAP" id="MF_00394">
    <property type="entry name" value="NAD_Glyc3P_dehydrog"/>
    <property type="match status" value="1"/>
</dbReference>
<feature type="domain" description="Glycerol-3-phosphate dehydrogenase NAD-dependent N-terminal" evidence="13">
    <location>
        <begin position="3"/>
        <end position="161"/>
    </location>
</feature>
<dbReference type="EC" id="1.1.1.94" evidence="10"/>
<evidence type="ECO:0000256" key="3">
    <source>
        <dbReference type="ARBA" id="ARBA00022857"/>
    </source>
</evidence>
<gene>
    <name evidence="10" type="primary">gpsA</name>
    <name evidence="15" type="ORF">ACFSX4_02690</name>
</gene>
<evidence type="ECO:0000313" key="15">
    <source>
        <dbReference type="EMBL" id="MFD2829357.1"/>
    </source>
</evidence>
<feature type="binding site" evidence="10">
    <location>
        <position position="257"/>
    </location>
    <ligand>
        <name>sn-glycerol 3-phosphate</name>
        <dbReference type="ChEBI" id="CHEBI:57597"/>
    </ligand>
</feature>
<keyword evidence="5 10" id="KW-0520">NAD</keyword>
<evidence type="ECO:0000256" key="4">
    <source>
        <dbReference type="ARBA" id="ARBA00023002"/>
    </source>
</evidence>
<sequence>MNISILGTGSFGTSLSMVLDDNGHSVMMYGRSNETVDEINTNHTNSRYLENIKINPSVKASTDFEEVVRHADIIVIAVPVKAVRAVSRELEKILLLQNRKVLIVHVAKGLELGTHLRVSEIINEEMSDQTASDICVLSGPSHAEEVALKSPTTVSTASIKNEGVKTIQDVFMNENFRVYVNEDLVGVEIGGALKNIIALAIGTLHGLGFGDNAKAATITRGLHEIARLGVKMGANPLTFLGLTGMGDLIVTATSEHSRNFRCGIMLAEGLTLPEAEEKMGMVVEGVNTTKAAYELSDQYGVEMPITKVLYQYLFHDISEQEAFSKLMQREKKSETDGLKDLLENQLKDWTRE</sequence>
<dbReference type="Pfam" id="PF07479">
    <property type="entry name" value="NAD_Gly3P_dh_C"/>
    <property type="match status" value="1"/>
</dbReference>